<sequence length="134" mass="15473">MSDEEPSKRRPKHEPALERPEVRIFSPRSGRQWTIEKSPKRKVAQANITKQRSGVGRPATNIQIVKESFQLLIMQEMTLLIIRETNQQAHLVVDYTEGINLDEDSDEDELQDEPNDSEVVDDKDQLSMNNTDEE</sequence>
<comment type="caution">
    <text evidence="3">The sequence shown here is derived from an EMBL/GenBank/DDBJ whole genome shotgun (WGS) entry which is preliminary data.</text>
</comment>
<dbReference type="EMBL" id="CAJNOU010000544">
    <property type="protein sequence ID" value="CAF1027597.1"/>
    <property type="molecule type" value="Genomic_DNA"/>
</dbReference>
<dbReference type="AlphaFoldDB" id="A0A819KST2"/>
<feature type="region of interest" description="Disordered" evidence="1">
    <location>
        <begin position="35"/>
        <end position="56"/>
    </location>
</feature>
<dbReference type="Proteomes" id="UP000663889">
    <property type="component" value="Unassembled WGS sequence"/>
</dbReference>
<organism evidence="3 4">
    <name type="scientific">Rotaria sordida</name>
    <dbReference type="NCBI Taxonomy" id="392033"/>
    <lineage>
        <taxon>Eukaryota</taxon>
        <taxon>Metazoa</taxon>
        <taxon>Spiralia</taxon>
        <taxon>Gnathifera</taxon>
        <taxon>Rotifera</taxon>
        <taxon>Eurotatoria</taxon>
        <taxon>Bdelloidea</taxon>
        <taxon>Philodinida</taxon>
        <taxon>Philodinidae</taxon>
        <taxon>Rotaria</taxon>
    </lineage>
</organism>
<evidence type="ECO:0000313" key="2">
    <source>
        <dbReference type="EMBL" id="CAF1027597.1"/>
    </source>
</evidence>
<name>A0A819KST2_9BILA</name>
<evidence type="ECO:0000313" key="4">
    <source>
        <dbReference type="Proteomes" id="UP000663874"/>
    </source>
</evidence>
<dbReference type="EMBL" id="CAJOBE010004842">
    <property type="protein sequence ID" value="CAF3949615.1"/>
    <property type="molecule type" value="Genomic_DNA"/>
</dbReference>
<dbReference type="Proteomes" id="UP000663874">
    <property type="component" value="Unassembled WGS sequence"/>
</dbReference>
<feature type="region of interest" description="Disordered" evidence="1">
    <location>
        <begin position="104"/>
        <end position="134"/>
    </location>
</feature>
<evidence type="ECO:0000256" key="1">
    <source>
        <dbReference type="SAM" id="MobiDB-lite"/>
    </source>
</evidence>
<protein>
    <submittedName>
        <fullName evidence="3">Uncharacterized protein</fullName>
    </submittedName>
</protein>
<reference evidence="3" key="1">
    <citation type="submission" date="2021-02" db="EMBL/GenBank/DDBJ databases">
        <authorList>
            <person name="Nowell W R."/>
        </authorList>
    </citation>
    <scope>NUCLEOTIDE SEQUENCE</scope>
</reference>
<gene>
    <name evidence="3" type="ORF">FNK824_LOCUS23143</name>
    <name evidence="2" type="ORF">SEV965_LOCUS12137</name>
</gene>
<proteinExistence type="predicted"/>
<evidence type="ECO:0000313" key="3">
    <source>
        <dbReference type="EMBL" id="CAF3949615.1"/>
    </source>
</evidence>
<accession>A0A819KST2</accession>
<feature type="compositionally biased region" description="Acidic residues" evidence="1">
    <location>
        <begin position="104"/>
        <end position="119"/>
    </location>
</feature>